<sequence>MIGRKISRRRSAYVIIPTMRLKMHARKRGKSKSKQPESESPEPESESDSQADMPSQKKKVRGRKGGKIKSKQPESESPESESESNSQAGMPSQKKKVRGRKRGKMMSKQPESESEPEPESESDWEASMPSQKKKVQERKRRKMKSESDSQAGMLRVRGNTQTQPELRSKSKKSANVEEEAVTSRSQPVRKRPRQLDDTELTQQGRPALNRSNLQSVIKLLKDTELNPQHVASLKKIPFWLLIQAIVDEKLFWLCEHTKLLEEKNTHTVPRLLKWNMSNLRKRLKGFENLKQLPAGQVNHAKLKQTAKERNIYSIEIEKVVGEQELPVHDEGEMPVDNEIPDGNEDELPVEQGDEGMTGVEQHEVGGEEYVEKGTGTVPINDETEEKGDELPVEGVKHLNTPMHGSFEPNFGSCKGTTDDEVVLGGEQHKDGEEIWVWIGKGAMPINDDRKDVEQHEVDEEK</sequence>
<organism evidence="2 3">
    <name type="scientific">Rhododendron griersonianum</name>
    <dbReference type="NCBI Taxonomy" id="479676"/>
    <lineage>
        <taxon>Eukaryota</taxon>
        <taxon>Viridiplantae</taxon>
        <taxon>Streptophyta</taxon>
        <taxon>Embryophyta</taxon>
        <taxon>Tracheophyta</taxon>
        <taxon>Spermatophyta</taxon>
        <taxon>Magnoliopsida</taxon>
        <taxon>eudicotyledons</taxon>
        <taxon>Gunneridae</taxon>
        <taxon>Pentapetalae</taxon>
        <taxon>asterids</taxon>
        <taxon>Ericales</taxon>
        <taxon>Ericaceae</taxon>
        <taxon>Ericoideae</taxon>
        <taxon>Rhodoreae</taxon>
        <taxon>Rhododendron</taxon>
    </lineage>
</organism>
<name>A0AAV6JH82_9ERIC</name>
<feature type="compositionally biased region" description="Basic residues" evidence="1">
    <location>
        <begin position="56"/>
        <end position="70"/>
    </location>
</feature>
<gene>
    <name evidence="2" type="ORF">RHGRI_025119</name>
</gene>
<reference evidence="2" key="1">
    <citation type="submission" date="2020-08" db="EMBL/GenBank/DDBJ databases">
        <title>Plant Genome Project.</title>
        <authorList>
            <person name="Zhang R.-G."/>
        </authorList>
    </citation>
    <scope>NUCLEOTIDE SEQUENCE</scope>
    <source>
        <strain evidence="2">WSP0</strain>
        <tissue evidence="2">Leaf</tissue>
    </source>
</reference>
<feature type="compositionally biased region" description="Basic residues" evidence="1">
    <location>
        <begin position="1"/>
        <end position="11"/>
    </location>
</feature>
<proteinExistence type="predicted"/>
<feature type="compositionally biased region" description="Basic residues" evidence="1">
    <location>
        <begin position="21"/>
        <end position="33"/>
    </location>
</feature>
<keyword evidence="3" id="KW-1185">Reference proteome</keyword>
<dbReference type="Proteomes" id="UP000823749">
    <property type="component" value="Chromosome 8"/>
</dbReference>
<accession>A0AAV6JH82</accession>
<feature type="compositionally biased region" description="Acidic residues" evidence="1">
    <location>
        <begin position="39"/>
        <end position="49"/>
    </location>
</feature>
<feature type="compositionally biased region" description="Basic residues" evidence="1">
    <location>
        <begin position="131"/>
        <end position="143"/>
    </location>
</feature>
<feature type="compositionally biased region" description="Basic residues" evidence="1">
    <location>
        <begin position="93"/>
        <end position="105"/>
    </location>
</feature>
<feature type="region of interest" description="Disordered" evidence="1">
    <location>
        <begin position="1"/>
        <end position="208"/>
    </location>
</feature>
<evidence type="ECO:0000313" key="3">
    <source>
        <dbReference type="Proteomes" id="UP000823749"/>
    </source>
</evidence>
<evidence type="ECO:0000313" key="2">
    <source>
        <dbReference type="EMBL" id="KAG5537919.1"/>
    </source>
</evidence>
<feature type="compositionally biased region" description="Acidic residues" evidence="1">
    <location>
        <begin position="112"/>
        <end position="124"/>
    </location>
</feature>
<dbReference type="EMBL" id="JACTNZ010000008">
    <property type="protein sequence ID" value="KAG5537919.1"/>
    <property type="molecule type" value="Genomic_DNA"/>
</dbReference>
<evidence type="ECO:0000256" key="1">
    <source>
        <dbReference type="SAM" id="MobiDB-lite"/>
    </source>
</evidence>
<comment type="caution">
    <text evidence="2">The sequence shown here is derived from an EMBL/GenBank/DDBJ whole genome shotgun (WGS) entry which is preliminary data.</text>
</comment>
<dbReference type="AlphaFoldDB" id="A0AAV6JH82"/>
<protein>
    <submittedName>
        <fullName evidence="2">Uncharacterized protein</fullName>
    </submittedName>
</protein>